<dbReference type="Proteomes" id="UP001500503">
    <property type="component" value="Unassembled WGS sequence"/>
</dbReference>
<reference evidence="2" key="1">
    <citation type="journal article" date="2019" name="Int. J. Syst. Evol. Microbiol.">
        <title>The Global Catalogue of Microorganisms (GCM) 10K type strain sequencing project: providing services to taxonomists for standard genome sequencing and annotation.</title>
        <authorList>
            <consortium name="The Broad Institute Genomics Platform"/>
            <consortium name="The Broad Institute Genome Sequencing Center for Infectious Disease"/>
            <person name="Wu L."/>
            <person name="Ma J."/>
        </authorList>
    </citation>
    <scope>NUCLEOTIDE SEQUENCE [LARGE SCALE GENOMIC DNA]</scope>
    <source>
        <strain evidence="2">JCM 17933</strain>
    </source>
</reference>
<accession>A0ABP8PJT5</accession>
<keyword evidence="2" id="KW-1185">Reference proteome</keyword>
<dbReference type="EMBL" id="BAABHF010000012">
    <property type="protein sequence ID" value="GAA4487574.1"/>
    <property type="molecule type" value="Genomic_DNA"/>
</dbReference>
<name>A0ABP8PJT5_9ACTN</name>
<evidence type="ECO:0000313" key="2">
    <source>
        <dbReference type="Proteomes" id="UP001500503"/>
    </source>
</evidence>
<sequence>MAGRDVGANMFSKLMKDFLRGPGTKPAGADAADFGATAFLTAGGRDAEHYTLQPEEVENALSNFKSGDNEATLGRFGEGARFAGVYNPANDRFLAYPSGDTLLLDGGVPANRVPRNLGHLRVNNVLSKTLNVDPTRNLGFTATLKGDGSFGMKWLSRSVNELNPTFEGNQVPYLPIDRITNIFAQATGRAVKSET</sequence>
<evidence type="ECO:0000313" key="1">
    <source>
        <dbReference type="EMBL" id="GAA4487574.1"/>
    </source>
</evidence>
<proteinExistence type="predicted"/>
<organism evidence="1 2">
    <name type="scientific">Actinoallomurus oryzae</name>
    <dbReference type="NCBI Taxonomy" id="502180"/>
    <lineage>
        <taxon>Bacteria</taxon>
        <taxon>Bacillati</taxon>
        <taxon>Actinomycetota</taxon>
        <taxon>Actinomycetes</taxon>
        <taxon>Streptosporangiales</taxon>
        <taxon>Thermomonosporaceae</taxon>
        <taxon>Actinoallomurus</taxon>
    </lineage>
</organism>
<dbReference type="RefSeq" id="WP_345459242.1">
    <property type="nucleotide sequence ID" value="NZ_BAABHF010000012.1"/>
</dbReference>
<protein>
    <submittedName>
        <fullName evidence="1">Uncharacterized protein</fullName>
    </submittedName>
</protein>
<comment type="caution">
    <text evidence="1">The sequence shown here is derived from an EMBL/GenBank/DDBJ whole genome shotgun (WGS) entry which is preliminary data.</text>
</comment>
<gene>
    <name evidence="1" type="ORF">GCM10023191_015630</name>
</gene>